<dbReference type="PATRIC" id="fig|1263870.3.peg.825"/>
<sequence length="53" mass="6163">MQPDLPQDPLPEKKADINDYGVFHSDTSEYKPLKRQTPPFKRTVAFFIGNEVR</sequence>
<name>M5UP70_9BACT</name>
<dbReference type="Proteomes" id="UP000011885">
    <property type="component" value="Unassembled WGS sequence"/>
</dbReference>
<proteinExistence type="predicted"/>
<keyword evidence="3" id="KW-1185">Reference proteome</keyword>
<evidence type="ECO:0000313" key="3">
    <source>
        <dbReference type="Proteomes" id="UP000011885"/>
    </source>
</evidence>
<organism evidence="2 3">
    <name type="scientific">Rhodopirellula sallentina SM41</name>
    <dbReference type="NCBI Taxonomy" id="1263870"/>
    <lineage>
        <taxon>Bacteria</taxon>
        <taxon>Pseudomonadati</taxon>
        <taxon>Planctomycetota</taxon>
        <taxon>Planctomycetia</taxon>
        <taxon>Pirellulales</taxon>
        <taxon>Pirellulaceae</taxon>
        <taxon>Rhodopirellula</taxon>
    </lineage>
</organism>
<accession>M5UP70</accession>
<evidence type="ECO:0000313" key="2">
    <source>
        <dbReference type="EMBL" id="EMI57798.1"/>
    </source>
</evidence>
<comment type="caution">
    <text evidence="2">The sequence shown here is derived from an EMBL/GenBank/DDBJ whole genome shotgun (WGS) entry which is preliminary data.</text>
</comment>
<feature type="region of interest" description="Disordered" evidence="1">
    <location>
        <begin position="1"/>
        <end position="23"/>
    </location>
</feature>
<gene>
    <name evidence="2" type="ORF">RSSM_00757</name>
</gene>
<dbReference type="AlphaFoldDB" id="M5UP70"/>
<reference evidence="2 3" key="1">
    <citation type="journal article" date="2013" name="Mar. Genomics">
        <title>Expression of sulfatases in Rhodopirellula baltica and the diversity of sulfatases in the genus Rhodopirellula.</title>
        <authorList>
            <person name="Wegner C.E."/>
            <person name="Richter-Heitmann T."/>
            <person name="Klindworth A."/>
            <person name="Klockow C."/>
            <person name="Richter M."/>
            <person name="Achstetter T."/>
            <person name="Glockner F.O."/>
            <person name="Harder J."/>
        </authorList>
    </citation>
    <scope>NUCLEOTIDE SEQUENCE [LARGE SCALE GENOMIC DNA]</scope>
    <source>
        <strain evidence="2 3">SM41</strain>
    </source>
</reference>
<dbReference type="EMBL" id="ANOH01000065">
    <property type="protein sequence ID" value="EMI57798.1"/>
    <property type="molecule type" value="Genomic_DNA"/>
</dbReference>
<evidence type="ECO:0000256" key="1">
    <source>
        <dbReference type="SAM" id="MobiDB-lite"/>
    </source>
</evidence>
<protein>
    <submittedName>
        <fullName evidence="2">Uncharacterized protein</fullName>
    </submittedName>
</protein>